<sequence>MSDDPLLDKMDALLKKHRGAGESAHLGPPAAAPAPGQPPAWLPVLTDVIERGTPPAATEAAPQPPAPAVESDAPQAPAASDALAEQLMSELAPRLSEVMEKQVAAELRKNIDETVTNLLSQLDVNMREIVREAVAEKLKQPRKPAS</sequence>
<evidence type="ECO:0000256" key="1">
    <source>
        <dbReference type="SAM" id="MobiDB-lite"/>
    </source>
</evidence>
<dbReference type="KEGG" id="tbd:Tbd_0578"/>
<proteinExistence type="predicted"/>
<keyword evidence="3" id="KW-1185">Reference proteome</keyword>
<feature type="compositionally biased region" description="Basic and acidic residues" evidence="1">
    <location>
        <begin position="1"/>
        <end position="14"/>
    </location>
</feature>
<organism evidence="2 3">
    <name type="scientific">Thiobacillus denitrificans (strain ATCC 25259 / T1)</name>
    <dbReference type="NCBI Taxonomy" id="292415"/>
    <lineage>
        <taxon>Bacteria</taxon>
        <taxon>Pseudomonadati</taxon>
        <taxon>Pseudomonadota</taxon>
        <taxon>Betaproteobacteria</taxon>
        <taxon>Nitrosomonadales</taxon>
        <taxon>Thiobacillaceae</taxon>
        <taxon>Thiobacillus</taxon>
    </lineage>
</organism>
<feature type="region of interest" description="Disordered" evidence="1">
    <location>
        <begin position="1"/>
        <end position="82"/>
    </location>
</feature>
<name>Q3SL85_THIDA</name>
<dbReference type="eggNOG" id="ENOG503161Q">
    <property type="taxonomic scope" value="Bacteria"/>
</dbReference>
<gene>
    <name evidence="2" type="ordered locus">Tbd_0578</name>
</gene>
<dbReference type="Proteomes" id="UP000008291">
    <property type="component" value="Chromosome"/>
</dbReference>
<reference evidence="2 3" key="1">
    <citation type="journal article" date="2006" name="J. Bacteriol.">
        <title>The genome sequence of the obligately chemolithoautotrophic, facultatively anaerobic bacterium Thiobacillus denitrificans.</title>
        <authorList>
            <person name="Beller H.R."/>
            <person name="Chain P.S."/>
            <person name="Letain T.E."/>
            <person name="Chakicherla A."/>
            <person name="Larimer F.W."/>
            <person name="Richardson P.M."/>
            <person name="Coleman M.A."/>
            <person name="Wood A.P."/>
            <person name="Kelly D.P."/>
        </authorList>
    </citation>
    <scope>NUCLEOTIDE SEQUENCE [LARGE SCALE GENOMIC DNA]</scope>
    <source>
        <strain evidence="2 3">ATCC 25259</strain>
    </source>
</reference>
<protein>
    <submittedName>
        <fullName evidence="2">Uncharacterized protein</fullName>
    </submittedName>
</protein>
<evidence type="ECO:0000313" key="2">
    <source>
        <dbReference type="EMBL" id="AAZ96531.1"/>
    </source>
</evidence>
<dbReference type="AlphaFoldDB" id="Q3SL85"/>
<dbReference type="STRING" id="292415.Tbd_0578"/>
<feature type="compositionally biased region" description="Low complexity" evidence="1">
    <location>
        <begin position="68"/>
        <end position="82"/>
    </location>
</feature>
<dbReference type="HOGENOM" id="CLU_1776609_0_0_4"/>
<feature type="compositionally biased region" description="Pro residues" evidence="1">
    <location>
        <begin position="30"/>
        <end position="41"/>
    </location>
</feature>
<evidence type="ECO:0000313" key="3">
    <source>
        <dbReference type="Proteomes" id="UP000008291"/>
    </source>
</evidence>
<dbReference type="RefSeq" id="WP_011311090.1">
    <property type="nucleotide sequence ID" value="NC_007404.1"/>
</dbReference>
<dbReference type="OrthoDB" id="8563695at2"/>
<accession>Q3SL85</accession>
<dbReference type="EMBL" id="CP000116">
    <property type="protein sequence ID" value="AAZ96531.1"/>
    <property type="molecule type" value="Genomic_DNA"/>
</dbReference>